<dbReference type="CDD" id="cd01756">
    <property type="entry name" value="PLAT_repeat"/>
    <property type="match status" value="9"/>
</dbReference>
<feature type="region of interest" description="Disordered" evidence="2">
    <location>
        <begin position="1675"/>
        <end position="1694"/>
    </location>
</feature>
<feature type="domain" description="PLAT" evidence="3">
    <location>
        <begin position="1552"/>
        <end position="1671"/>
    </location>
</feature>
<feature type="domain" description="PLAT" evidence="3">
    <location>
        <begin position="1"/>
        <end position="98"/>
    </location>
</feature>
<dbReference type="InterPro" id="IPR001024">
    <property type="entry name" value="PLAT/LH2_dom"/>
</dbReference>
<evidence type="ECO:0000313" key="4">
    <source>
        <dbReference type="EnsemblMetazoa" id="BGLB016833-PA"/>
    </source>
</evidence>
<protein>
    <recommendedName>
        <fullName evidence="3">PLAT domain-containing protein</fullName>
    </recommendedName>
</protein>
<feature type="domain" description="PLAT" evidence="3">
    <location>
        <begin position="1118"/>
        <end position="1234"/>
    </location>
</feature>
<dbReference type="SUPFAM" id="SSF49723">
    <property type="entry name" value="Lipase/lipooxygenase domain (PLAT/LH2 domain)"/>
    <property type="match status" value="13"/>
</dbReference>
<feature type="domain" description="PLAT" evidence="3">
    <location>
        <begin position="239"/>
        <end position="358"/>
    </location>
</feature>
<evidence type="ECO:0000256" key="2">
    <source>
        <dbReference type="SAM" id="MobiDB-lite"/>
    </source>
</evidence>
<dbReference type="SMART" id="SM00308">
    <property type="entry name" value="LH2"/>
    <property type="match status" value="11"/>
</dbReference>
<accession>A0A2C9K9X9</accession>
<dbReference type="VEuPathDB" id="VectorBase:BGLAX_042485"/>
<dbReference type="VEuPathDB" id="VectorBase:BGLAX_040408"/>
<feature type="domain" description="PLAT" evidence="3">
    <location>
        <begin position="685"/>
        <end position="803"/>
    </location>
</feature>
<dbReference type="EnsemblMetazoa" id="BGLB016833-RA">
    <property type="protein sequence ID" value="BGLB016833-PA"/>
    <property type="gene ID" value="BGLB016833"/>
</dbReference>
<feature type="region of interest" description="Disordered" evidence="2">
    <location>
        <begin position="585"/>
        <end position="639"/>
    </location>
</feature>
<feature type="domain" description="PLAT" evidence="3">
    <location>
        <begin position="494"/>
        <end position="614"/>
    </location>
</feature>
<reference evidence="4" key="1">
    <citation type="submission" date="2020-05" db="UniProtKB">
        <authorList>
            <consortium name="EnsemblMetazoa"/>
        </authorList>
    </citation>
    <scope>IDENTIFICATION</scope>
    <source>
        <strain evidence="4">BB02</strain>
    </source>
</reference>
<feature type="domain" description="PLAT" evidence="3">
    <location>
        <begin position="368"/>
        <end position="486"/>
    </location>
</feature>
<dbReference type="KEGG" id="bgt:106054371"/>
<gene>
    <name evidence="4" type="primary">106054371</name>
</gene>
<name>A0A2C9K9X9_BIOGL</name>
<proteinExistence type="predicted"/>
<dbReference type="InterPro" id="IPR052970">
    <property type="entry name" value="Inner_ear_hair_cell_LOXHD"/>
</dbReference>
<feature type="domain" description="PLAT" evidence="3">
    <location>
        <begin position="835"/>
        <end position="952"/>
    </location>
</feature>
<dbReference type="STRING" id="6526.A0A2C9K9X9"/>
<dbReference type="Proteomes" id="UP000076420">
    <property type="component" value="Unassembled WGS sequence"/>
</dbReference>
<dbReference type="PANTHER" id="PTHR45901">
    <property type="entry name" value="PROTEIN CBG12474"/>
    <property type="match status" value="1"/>
</dbReference>
<dbReference type="InterPro" id="IPR036392">
    <property type="entry name" value="PLAT/LH2_dom_sf"/>
</dbReference>
<dbReference type="Pfam" id="PF01477">
    <property type="entry name" value="PLAT"/>
    <property type="match status" value="13"/>
</dbReference>
<dbReference type="VEuPathDB" id="VectorBase:BGLB016833"/>
<dbReference type="PROSITE" id="PS50095">
    <property type="entry name" value="PLAT"/>
    <property type="match status" value="12"/>
</dbReference>
<comment type="caution">
    <text evidence="1">Lacks conserved residue(s) required for the propagation of feature annotation.</text>
</comment>
<feature type="domain" description="PLAT" evidence="3">
    <location>
        <begin position="1425"/>
        <end position="1540"/>
    </location>
</feature>
<evidence type="ECO:0000313" key="5">
    <source>
        <dbReference type="Proteomes" id="UP000076420"/>
    </source>
</evidence>
<feature type="domain" description="PLAT" evidence="3">
    <location>
        <begin position="1293"/>
        <end position="1410"/>
    </location>
</feature>
<dbReference type="OrthoDB" id="5322100at2759"/>
<feature type="compositionally biased region" description="Low complexity" evidence="2">
    <location>
        <begin position="602"/>
        <end position="616"/>
    </location>
</feature>
<feature type="domain" description="PLAT" evidence="3">
    <location>
        <begin position="111"/>
        <end position="226"/>
    </location>
</feature>
<dbReference type="Gene3D" id="2.40.180.10">
    <property type="entry name" value="Catalase core domain"/>
    <property type="match status" value="9"/>
</dbReference>
<dbReference type="Gene3D" id="2.60.60.20">
    <property type="entry name" value="PLAT/LH2 domain"/>
    <property type="match status" value="4"/>
</dbReference>
<organism evidence="4 5">
    <name type="scientific">Biomphalaria glabrata</name>
    <name type="common">Bloodfluke planorb</name>
    <name type="synonym">Freshwater snail</name>
    <dbReference type="NCBI Taxonomy" id="6526"/>
    <lineage>
        <taxon>Eukaryota</taxon>
        <taxon>Metazoa</taxon>
        <taxon>Spiralia</taxon>
        <taxon>Lophotrochozoa</taxon>
        <taxon>Mollusca</taxon>
        <taxon>Gastropoda</taxon>
        <taxon>Heterobranchia</taxon>
        <taxon>Euthyneura</taxon>
        <taxon>Panpulmonata</taxon>
        <taxon>Hygrophila</taxon>
        <taxon>Lymnaeoidea</taxon>
        <taxon>Planorbidae</taxon>
        <taxon>Biomphalaria</taxon>
    </lineage>
</organism>
<dbReference type="PANTHER" id="PTHR45901:SF7">
    <property type="entry name" value="OXYGEN-REGULATED PROTEIN 1"/>
    <property type="match status" value="1"/>
</dbReference>
<evidence type="ECO:0000259" key="3">
    <source>
        <dbReference type="PROSITE" id="PS50095"/>
    </source>
</evidence>
<sequence>MYGQAGKKNSEETSGKIWLDSGGKFERNQKDLFRVEVAKMISPLSKIEIGHDNSGVGPGWYLESVTIYSPTSGIEQFFPCCQWLAIDEGDKLIQRTLYEQMGLRKKREQEISWQAWVHTSDKKNAGTDANVFMCIYGDKGKSDEIKLDNKGDNFEQDQTDTFRFTTPNLGALYKVRVWHDNTGSFAGWHLNKIELQSLESKEKYTFNCDRWLAEDEDDKELIREMPAEAPSIKKPLPLVHYIIQVYTGKKKGAGTDANVYINVFGDRGDTGNRFLKNSKTNKNKFENGKMDEFEIEAVSLSKLRKIRIGHDGKGIGSGWFLDKVVVIPKDDKQGEVTFNCNRWLDTSQDDGLIEREITASGTQMLSTTTYHVSVKTGNVSGAGTDANVSLKIFGTNGDTGNLQLRQSENSNNKFERGKTDLFKLEATDIGKIKKIKIGHDNSKLGAAWYLEEVNIDIPSKGQHYSFPCRRWLDDKEGTEVELDPVTVQAIEKTIPYEITIWTGKKKGAGTDANVFLQMYGKEGKTQEIQLRNKSDNFEEGEVDKFKIEAPDVGILQKVRIGHDGAGMMSGWYLEKMCIQRKAIKSKGLKRQLSPHGSRKSKSNLSDNDSDSGSSPSPRRKRSSYKGSKPKLDAVEEEDEDDQDTEDYWFFVDKWFSKGEGDKLIVRELIPTDKDGKPLRGSLQEVEYTVKVFTGDVSYAGTDANVFITLYGEHGDTGERHLKESATHVNKFERNQEDVFTVKAVDLGKLVKVNIQHDNKGGGADWFLDRVEVEDPKTKKIYFFPCQRWLAVSKDDGQLSRDLMPVDIALKKKLSKRDSKTSIRDEIGLEVKAALTTYHVKVYTGDKFGAGTDANVYIILFGEKDHTNKLFLKSSQNKNKFERNQMDDFTLELANIGELKKNQVSHDNAGGGGAWFLDKVEIDAPSLGRMWVFDCGHWLSDSDEDRKLERELYPRELATEEYAPCIPYEITTYTSNMSGAGTDAMVHVTLYGKETATQQKNLCSSKKECKSKFNKGSVDKFIVELEDVGPSIEKLRIGHDGSGFGAAWHLDKVEVRRLHDSGKGSVTYTFPCNRWLAKDEDDGAIERELLPAKLIQEIVGKDGETKSKELKIKDKLESKKYNVEVFTGDVSGGGTDANVFLTLFGDKGDSGERQLRNSETNKDKFERNKMDRFILEAVDLGKLYKIKIRHDNSFINPSWFLDRVEVYDGKEKYIFHCERWLAKNKDDGKIERTLYAKGYDGDMSSTGTLKSTRFGGSVASLESMRTTDTFSKSPRVTRKQLATLEEDVSHEPTIPYTIKVSTGEGSDNGTSSNVWIDIFGLKKKHTGKLFLELLQKERFEPGSVETFSIEAVDVTEVKRIQIGHDGTAPGSGWFLKDLEVDLPTKGKHYHFECRQWLARDKGDGKTSRDFNVEDGKSSITSYKPMVTYEVTVTTGDVPDAGTDSKILMTVFGLKGTSSVLELEKRDDRFERAKTNLIKMEIDDVAPLKKIRLELTGKGSRPCWFLEKIELRNMETGNLSVFKYNNWIGHGKEGAKNPVDIPATERGKTVVEKGTYKVSVKTSDMSGAGTDANVYIILFGAFGDSGEIHLKKSETNKHPFERSQEDVFTIKDILSLGELSKLRVWHDNKGIGASWHLSSIKVEDEKTGKVYTFVCDKWLSKSEDDKQIIRELTCNTTGRSDSARGSARSNKDQTGELTKVKIEHDNSSFLRSSWLLDRVEVINMASNVTSVFPCGKWLSKKKGDSILAPVIRAKRDALATYKAKPTQRNLLNLKEARANAQRTARICANEYWVELSENIQLAAQVGKIRGMYEGIKKALGSSQNKTAPLKSTTREIITDKISL</sequence>
<feature type="domain" description="PLAT" evidence="3">
    <location>
        <begin position="965"/>
        <end position="1089"/>
    </location>
</feature>
<evidence type="ECO:0000256" key="1">
    <source>
        <dbReference type="PROSITE-ProRule" id="PRU00152"/>
    </source>
</evidence>
<feature type="compositionally biased region" description="Low complexity" evidence="2">
    <location>
        <begin position="1676"/>
        <end position="1686"/>
    </location>
</feature>